<evidence type="ECO:0008006" key="4">
    <source>
        <dbReference type="Google" id="ProtNLM"/>
    </source>
</evidence>
<reference evidence="3" key="2">
    <citation type="submission" date="2016-06" db="EMBL/GenBank/DDBJ databases">
        <title>The genome of a short-lived fish provides insights into sex chromosome evolution and the genetic control of aging.</title>
        <authorList>
            <person name="Reichwald K."/>
            <person name="Felder M."/>
            <person name="Petzold A."/>
            <person name="Koch P."/>
            <person name="Groth M."/>
            <person name="Platzer M."/>
        </authorList>
    </citation>
    <scope>NUCLEOTIDE SEQUENCE</scope>
    <source>
        <tissue evidence="3">Brain</tissue>
    </source>
</reference>
<evidence type="ECO:0000256" key="1">
    <source>
        <dbReference type="SAM" id="MobiDB-lite"/>
    </source>
</evidence>
<feature type="signal peptide" evidence="2">
    <location>
        <begin position="1"/>
        <end position="15"/>
    </location>
</feature>
<feature type="non-terminal residue" evidence="3">
    <location>
        <position position="1"/>
    </location>
</feature>
<gene>
    <name evidence="3" type="primary">Nfu_g_1_002314</name>
</gene>
<feature type="compositionally biased region" description="Polar residues" evidence="1">
    <location>
        <begin position="37"/>
        <end position="47"/>
    </location>
</feature>
<reference evidence="3" key="1">
    <citation type="submission" date="2016-05" db="EMBL/GenBank/DDBJ databases">
        <authorList>
            <person name="Lavstsen T."/>
            <person name="Jespersen J.S."/>
        </authorList>
    </citation>
    <scope>NUCLEOTIDE SEQUENCE</scope>
    <source>
        <tissue evidence="3">Brain</tissue>
    </source>
</reference>
<organism evidence="3">
    <name type="scientific">Iconisemion striatum</name>
    <dbReference type="NCBI Taxonomy" id="60296"/>
    <lineage>
        <taxon>Eukaryota</taxon>
        <taxon>Metazoa</taxon>
        <taxon>Chordata</taxon>
        <taxon>Craniata</taxon>
        <taxon>Vertebrata</taxon>
        <taxon>Euteleostomi</taxon>
        <taxon>Actinopterygii</taxon>
        <taxon>Neopterygii</taxon>
        <taxon>Teleostei</taxon>
        <taxon>Neoteleostei</taxon>
        <taxon>Acanthomorphata</taxon>
        <taxon>Ovalentaria</taxon>
        <taxon>Atherinomorphae</taxon>
        <taxon>Cyprinodontiformes</taxon>
        <taxon>Nothobranchiidae</taxon>
        <taxon>Iconisemion</taxon>
    </lineage>
</organism>
<sequence>TLPSLLLLLVSSVFHKRDPCFPFREANTEVTEIAVPPSSTRSWQQKHGSYGHEKHGKVMKSENQISRPWTSFGHPLLPRHVHFLLSVRASGFLY</sequence>
<feature type="non-terminal residue" evidence="3">
    <location>
        <position position="94"/>
    </location>
</feature>
<dbReference type="AlphaFoldDB" id="A0A1A7YZK0"/>
<feature type="region of interest" description="Disordered" evidence="1">
    <location>
        <begin position="36"/>
        <end position="58"/>
    </location>
</feature>
<keyword evidence="2" id="KW-0732">Signal</keyword>
<dbReference type="EMBL" id="HADX01013820">
    <property type="protein sequence ID" value="SBP36052.1"/>
    <property type="molecule type" value="Transcribed_RNA"/>
</dbReference>
<feature type="chain" id="PRO_5012949653" description="Secreted protein" evidence="2">
    <location>
        <begin position="16"/>
        <end position="94"/>
    </location>
</feature>
<name>A0A1A7YZK0_9TELE</name>
<evidence type="ECO:0000256" key="2">
    <source>
        <dbReference type="SAM" id="SignalP"/>
    </source>
</evidence>
<evidence type="ECO:0000313" key="3">
    <source>
        <dbReference type="EMBL" id="SBP36052.1"/>
    </source>
</evidence>
<protein>
    <recommendedName>
        <fullName evidence="4">Secreted protein</fullName>
    </recommendedName>
</protein>
<proteinExistence type="predicted"/>
<accession>A0A1A7YZK0</accession>